<dbReference type="RefSeq" id="WP_371752997.1">
    <property type="nucleotide sequence ID" value="NZ_JAYJLD010000004.1"/>
</dbReference>
<evidence type="ECO:0000256" key="1">
    <source>
        <dbReference type="ARBA" id="ARBA00044755"/>
    </source>
</evidence>
<sequence length="153" mass="16505">MFRLKSARLRNKTAGRPGNETYTLIGPGTIMDGKLISQSNLRIEGQFIGEIECAGDLTVGENSVLESDISARNVINAGTINGTVRTKEVLKITETGKVFGQISVNALSIVKGGVLHGTSRMNVQCLKESRKEQTGDDDIPSNLTKIEKLSKSK</sequence>
<feature type="region of interest" description="Disordered" evidence="2">
    <location>
        <begin position="128"/>
        <end position="153"/>
    </location>
</feature>
<comment type="caution">
    <text evidence="3">The sequence shown here is derived from an EMBL/GenBank/DDBJ whole genome shotgun (WGS) entry which is preliminary data.</text>
</comment>
<proteinExistence type="inferred from homology"/>
<dbReference type="EMBL" id="JAYJLD010000004">
    <property type="protein sequence ID" value="MEB3100883.1"/>
    <property type="molecule type" value="Genomic_DNA"/>
</dbReference>
<organism evidence="3 4">
    <name type="scientific">Ferviditalea candida</name>
    <dbReference type="NCBI Taxonomy" id="3108399"/>
    <lineage>
        <taxon>Bacteria</taxon>
        <taxon>Bacillati</taxon>
        <taxon>Bacillota</taxon>
        <taxon>Bacilli</taxon>
        <taxon>Bacillales</taxon>
        <taxon>Paenibacillaceae</taxon>
        <taxon>Ferviditalea</taxon>
    </lineage>
</organism>
<reference evidence="3" key="1">
    <citation type="submission" date="2023-12" db="EMBL/GenBank/DDBJ databases">
        <title>Fervidustalea candida gen. nov., sp. nov., a novel member of the family Paenibacillaceae isolated from a geothermal area.</title>
        <authorList>
            <person name="Li W.-J."/>
            <person name="Jiao J.-Y."/>
            <person name="Chen Y."/>
        </authorList>
    </citation>
    <scope>NUCLEOTIDE SEQUENCE</scope>
    <source>
        <strain evidence="3">SYSU GA230002</strain>
    </source>
</reference>
<dbReference type="InterPro" id="IPR007607">
    <property type="entry name" value="BacA/B"/>
</dbReference>
<comment type="similarity">
    <text evidence="1">Belongs to the bactofilin family.</text>
</comment>
<evidence type="ECO:0000313" key="4">
    <source>
        <dbReference type="Proteomes" id="UP001310386"/>
    </source>
</evidence>
<dbReference type="Pfam" id="PF04519">
    <property type="entry name" value="Bactofilin"/>
    <property type="match status" value="1"/>
</dbReference>
<protein>
    <submittedName>
        <fullName evidence="3">Polymer-forming cytoskeletal protein</fullName>
    </submittedName>
</protein>
<accession>A0ABU5ZEH4</accession>
<dbReference type="PANTHER" id="PTHR35024:SF4">
    <property type="entry name" value="POLYMER-FORMING CYTOSKELETAL PROTEIN"/>
    <property type="match status" value="1"/>
</dbReference>
<name>A0ABU5ZEH4_9BACL</name>
<evidence type="ECO:0000256" key="2">
    <source>
        <dbReference type="SAM" id="MobiDB-lite"/>
    </source>
</evidence>
<dbReference type="PANTHER" id="PTHR35024">
    <property type="entry name" value="HYPOTHETICAL CYTOSOLIC PROTEIN"/>
    <property type="match status" value="1"/>
</dbReference>
<evidence type="ECO:0000313" key="3">
    <source>
        <dbReference type="EMBL" id="MEB3100883.1"/>
    </source>
</evidence>
<keyword evidence="4" id="KW-1185">Reference proteome</keyword>
<dbReference type="Proteomes" id="UP001310386">
    <property type="component" value="Unassembled WGS sequence"/>
</dbReference>
<gene>
    <name evidence="3" type="ORF">VF724_04330</name>
</gene>